<sequence length="144" mass="15605">MLATHRSQFLGESPIPEDGVLASRAQPAVTALYERRRELPESLRMFLGDCPPGLEIRRFRMAGRDIVTLVPDVVLPVAVYYACRWSGMDEETSLSPAAAAALVRVLMAAAVERRFNGLAALVCAGFAIGLLLALLTGHPRYIPG</sequence>
<name>A0A931A3I1_9ACTN</name>
<evidence type="ECO:0000313" key="3">
    <source>
        <dbReference type="Proteomes" id="UP000605361"/>
    </source>
</evidence>
<keyword evidence="1" id="KW-0812">Transmembrane</keyword>
<keyword evidence="3" id="KW-1185">Reference proteome</keyword>
<evidence type="ECO:0000256" key="1">
    <source>
        <dbReference type="SAM" id="Phobius"/>
    </source>
</evidence>
<organism evidence="2 3">
    <name type="scientific">Nonomuraea cypriaca</name>
    <dbReference type="NCBI Taxonomy" id="1187855"/>
    <lineage>
        <taxon>Bacteria</taxon>
        <taxon>Bacillati</taxon>
        <taxon>Actinomycetota</taxon>
        <taxon>Actinomycetes</taxon>
        <taxon>Streptosporangiales</taxon>
        <taxon>Streptosporangiaceae</taxon>
        <taxon>Nonomuraea</taxon>
    </lineage>
</organism>
<reference evidence="2" key="1">
    <citation type="submission" date="2020-11" db="EMBL/GenBank/DDBJ databases">
        <title>Whole-genome analyses of Nonomuraea sp. K274.</title>
        <authorList>
            <person name="Veyisoglu A."/>
        </authorList>
    </citation>
    <scope>NUCLEOTIDE SEQUENCE</scope>
    <source>
        <strain evidence="2">K274</strain>
    </source>
</reference>
<keyword evidence="1" id="KW-0472">Membrane</keyword>
<accession>A0A931A3I1</accession>
<gene>
    <name evidence="2" type="ORF">ITP53_00865</name>
</gene>
<feature type="transmembrane region" description="Helical" evidence="1">
    <location>
        <begin position="118"/>
        <end position="137"/>
    </location>
</feature>
<comment type="caution">
    <text evidence="2">The sequence shown here is derived from an EMBL/GenBank/DDBJ whole genome shotgun (WGS) entry which is preliminary data.</text>
</comment>
<protein>
    <submittedName>
        <fullName evidence="2">Uncharacterized protein</fullName>
    </submittedName>
</protein>
<dbReference type="RefSeq" id="WP_195893312.1">
    <property type="nucleotide sequence ID" value="NZ_JADOGI010000002.1"/>
</dbReference>
<proteinExistence type="predicted"/>
<keyword evidence="1" id="KW-1133">Transmembrane helix</keyword>
<dbReference type="AlphaFoldDB" id="A0A931A3I1"/>
<dbReference type="EMBL" id="JADOGI010000002">
    <property type="protein sequence ID" value="MBF8184320.1"/>
    <property type="molecule type" value="Genomic_DNA"/>
</dbReference>
<evidence type="ECO:0000313" key="2">
    <source>
        <dbReference type="EMBL" id="MBF8184320.1"/>
    </source>
</evidence>
<dbReference type="Proteomes" id="UP000605361">
    <property type="component" value="Unassembled WGS sequence"/>
</dbReference>